<dbReference type="Pfam" id="PF00069">
    <property type="entry name" value="Pkinase"/>
    <property type="match status" value="1"/>
</dbReference>
<proteinExistence type="inferred from homology"/>
<dbReference type="GO" id="GO:0004674">
    <property type="term" value="F:protein serine/threonine kinase activity"/>
    <property type="evidence" value="ECO:0007669"/>
    <property type="project" value="UniProtKB-EC"/>
</dbReference>
<feature type="non-terminal residue" evidence="6">
    <location>
        <position position="139"/>
    </location>
</feature>
<evidence type="ECO:0000256" key="1">
    <source>
        <dbReference type="ARBA" id="ARBA00008874"/>
    </source>
</evidence>
<dbReference type="Gene3D" id="1.10.510.10">
    <property type="entry name" value="Transferase(Phosphotransferase) domain 1"/>
    <property type="match status" value="1"/>
</dbReference>
<reference evidence="6 7" key="1">
    <citation type="submission" date="2019-09" db="EMBL/GenBank/DDBJ databases">
        <title>Bird 10,000 Genomes (B10K) Project - Family phase.</title>
        <authorList>
            <person name="Zhang G."/>
        </authorList>
    </citation>
    <scope>NUCLEOTIDE SEQUENCE [LARGE SCALE GENOMIC DNA]</scope>
    <source>
        <strain evidence="6">B10K-DU-029-46</strain>
    </source>
</reference>
<dbReference type="InterPro" id="IPR051931">
    <property type="entry name" value="PAK3-like"/>
</dbReference>
<dbReference type="InterPro" id="IPR000719">
    <property type="entry name" value="Prot_kinase_dom"/>
</dbReference>
<evidence type="ECO:0000313" key="7">
    <source>
        <dbReference type="Proteomes" id="UP000582182"/>
    </source>
</evidence>
<dbReference type="Proteomes" id="UP000582182">
    <property type="component" value="Unassembled WGS sequence"/>
</dbReference>
<keyword evidence="6" id="KW-0808">Transferase</keyword>
<dbReference type="PANTHER" id="PTHR45832">
    <property type="entry name" value="SERINE/THREONINE-PROTEIN KINASE SAMKA-RELATED-RELATED"/>
    <property type="match status" value="1"/>
</dbReference>
<evidence type="ECO:0000259" key="5">
    <source>
        <dbReference type="PROSITE" id="PS50011"/>
    </source>
</evidence>
<keyword evidence="7" id="KW-1185">Reference proteome</keyword>
<evidence type="ECO:0000256" key="3">
    <source>
        <dbReference type="ARBA" id="ARBA00022741"/>
    </source>
</evidence>
<accession>A0A7L3LMD5</accession>
<dbReference type="GO" id="GO:0005524">
    <property type="term" value="F:ATP binding"/>
    <property type="evidence" value="ECO:0007669"/>
    <property type="project" value="UniProtKB-KW"/>
</dbReference>
<protein>
    <recommendedName>
        <fullName evidence="2">non-specific serine/threonine protein kinase</fullName>
        <ecNumber evidence="2">2.7.11.1</ecNumber>
    </recommendedName>
</protein>
<dbReference type="InterPro" id="IPR011009">
    <property type="entry name" value="Kinase-like_dom_sf"/>
</dbReference>
<dbReference type="OrthoDB" id="2914378at2759"/>
<keyword evidence="4" id="KW-0067">ATP-binding</keyword>
<dbReference type="EMBL" id="VZTY01021570">
    <property type="protein sequence ID" value="NXU54771.1"/>
    <property type="molecule type" value="Genomic_DNA"/>
</dbReference>
<dbReference type="SMART" id="SM00220">
    <property type="entry name" value="S_TKc"/>
    <property type="match status" value="1"/>
</dbReference>
<dbReference type="SUPFAM" id="SSF56112">
    <property type="entry name" value="Protein kinase-like (PK-like)"/>
    <property type="match status" value="1"/>
</dbReference>
<feature type="non-terminal residue" evidence="6">
    <location>
        <position position="1"/>
    </location>
</feature>
<keyword evidence="3" id="KW-0547">Nucleotide-binding</keyword>
<gene>
    <name evidence="6" type="primary">Pak1_1</name>
    <name evidence="6" type="ORF">TURVEL_R00781</name>
</gene>
<evidence type="ECO:0000256" key="2">
    <source>
        <dbReference type="ARBA" id="ARBA00012513"/>
    </source>
</evidence>
<organism evidence="6 7">
    <name type="scientific">Turnix velox</name>
    <name type="common">Little buttonquail</name>
    <dbReference type="NCBI Taxonomy" id="2529409"/>
    <lineage>
        <taxon>Eukaryota</taxon>
        <taxon>Metazoa</taxon>
        <taxon>Chordata</taxon>
        <taxon>Craniata</taxon>
        <taxon>Vertebrata</taxon>
        <taxon>Euteleostomi</taxon>
        <taxon>Archelosauria</taxon>
        <taxon>Archosauria</taxon>
        <taxon>Dinosauria</taxon>
        <taxon>Saurischia</taxon>
        <taxon>Theropoda</taxon>
        <taxon>Coelurosauria</taxon>
        <taxon>Aves</taxon>
        <taxon>Neognathae</taxon>
        <taxon>Neoaves</taxon>
        <taxon>Charadriiformes</taxon>
        <taxon>Turnicidae</taxon>
        <taxon>Turnix</taxon>
    </lineage>
</organism>
<evidence type="ECO:0000313" key="6">
    <source>
        <dbReference type="EMBL" id="NXU54771.1"/>
    </source>
</evidence>
<dbReference type="PANTHER" id="PTHR45832:SF22">
    <property type="entry name" value="SERINE_THREONINE-PROTEIN KINASE SAMKA-RELATED"/>
    <property type="match status" value="1"/>
</dbReference>
<keyword evidence="6" id="KW-0418">Kinase</keyword>
<comment type="similarity">
    <text evidence="1">Belongs to the protein kinase superfamily. STE Ser/Thr protein kinase family. STE20 subfamily.</text>
</comment>
<feature type="domain" description="Protein kinase" evidence="5">
    <location>
        <begin position="1"/>
        <end position="115"/>
    </location>
</feature>
<name>A0A7L3LMD5_9CHAR</name>
<sequence length="139" mass="15820">DLGFCARITPEKSKRRTMVGTPHWMAHEMVMQKAYRPKVDIWSPGITVIEMIEGEPPYFKVNAMRALLLITKNSTPKLKNPKRLSDELKDFLYSCLDVNVEKRGSAKELLEHQLLKKAKPLSSLTPLILEAKGVTKTED</sequence>
<evidence type="ECO:0000256" key="4">
    <source>
        <dbReference type="ARBA" id="ARBA00022840"/>
    </source>
</evidence>
<comment type="caution">
    <text evidence="6">The sequence shown here is derived from an EMBL/GenBank/DDBJ whole genome shotgun (WGS) entry which is preliminary data.</text>
</comment>
<dbReference type="EC" id="2.7.11.1" evidence="2"/>
<dbReference type="AlphaFoldDB" id="A0A7L3LMD5"/>
<dbReference type="PROSITE" id="PS50011">
    <property type="entry name" value="PROTEIN_KINASE_DOM"/>
    <property type="match status" value="1"/>
</dbReference>